<evidence type="ECO:0000313" key="1">
    <source>
        <dbReference type="EMBL" id="KEQ24514.1"/>
    </source>
</evidence>
<dbReference type="Proteomes" id="UP000028123">
    <property type="component" value="Unassembled WGS sequence"/>
</dbReference>
<name>A0A081P1E1_9BACL</name>
<comment type="caution">
    <text evidence="1">The sequence shown here is derived from an EMBL/GenBank/DDBJ whole genome shotgun (WGS) entry which is preliminary data.</text>
</comment>
<dbReference type="AlphaFoldDB" id="A0A081P1E1"/>
<protein>
    <submittedName>
        <fullName evidence="1">Uncharacterized protein</fullName>
    </submittedName>
</protein>
<dbReference type="InterPro" id="IPR008928">
    <property type="entry name" value="6-hairpin_glycosidase_sf"/>
</dbReference>
<dbReference type="EMBL" id="JNVM01000016">
    <property type="protein sequence ID" value="KEQ24514.1"/>
    <property type="molecule type" value="Genomic_DNA"/>
</dbReference>
<reference evidence="1 2" key="1">
    <citation type="submission" date="2014-06" db="EMBL/GenBank/DDBJ databases">
        <title>Draft genome sequence of Paenibacillus sp. MSt1.</title>
        <authorList>
            <person name="Aw Y.K."/>
            <person name="Ong K.S."/>
            <person name="Gan H.M."/>
            <person name="Lee S.M."/>
        </authorList>
    </citation>
    <scope>NUCLEOTIDE SEQUENCE [LARGE SCALE GENOMIC DNA]</scope>
    <source>
        <strain evidence="1 2">MSt1</strain>
    </source>
</reference>
<dbReference type="GO" id="GO:0005975">
    <property type="term" value="P:carbohydrate metabolic process"/>
    <property type="evidence" value="ECO:0007669"/>
    <property type="project" value="InterPro"/>
</dbReference>
<evidence type="ECO:0000313" key="2">
    <source>
        <dbReference type="Proteomes" id="UP000028123"/>
    </source>
</evidence>
<dbReference type="SUPFAM" id="SSF48208">
    <property type="entry name" value="Six-hairpin glycosidases"/>
    <property type="match status" value="1"/>
</dbReference>
<dbReference type="OrthoDB" id="2522560at2"/>
<dbReference type="RefSeq" id="WP_036685853.1">
    <property type="nucleotide sequence ID" value="NZ_JNVM01000016.1"/>
</dbReference>
<gene>
    <name evidence="1" type="ORF">ET33_09575</name>
</gene>
<keyword evidence="2" id="KW-1185">Reference proteome</keyword>
<dbReference type="eggNOG" id="ENOG5033T8V">
    <property type="taxonomic scope" value="Bacteria"/>
</dbReference>
<organism evidence="1 2">
    <name type="scientific">Paenibacillus tyrfis</name>
    <dbReference type="NCBI Taxonomy" id="1501230"/>
    <lineage>
        <taxon>Bacteria</taxon>
        <taxon>Bacillati</taxon>
        <taxon>Bacillota</taxon>
        <taxon>Bacilli</taxon>
        <taxon>Bacillales</taxon>
        <taxon>Paenibacillaceae</taxon>
        <taxon>Paenibacillus</taxon>
    </lineage>
</organism>
<proteinExistence type="predicted"/>
<sequence length="360" mass="40268">MDSIVSSLVRTLTTYFTDLLEQQADGSLGIRDDELGALASCCTTGQAAAFFVLDYRLHGGEGLAIASGLAANVLQRQRPDGAFGQPYYVKRGDPETVDIAEIGAVANSLYLLHRHTGSEEAKESLIRSAHYLLTEVAAEKPGAVYKNPNARHHDVLNGDMYAAHTFARAYELNGDAHLLEQTVRVFRHLIERFGKHEPDWWPYIEHWDGSVAMDNSVSYQGIIVAFAATALPLLSQELQRQWQETAEAAVRRMLAAMKEGPHDGNEAPWWCRDWSNVWEIDLAFTRYAHLPEARDYAEGRLKELNDRLAREGWSVFAPKGLQHDPERAPVSTTFRKAATFAGILASMKLDDSWGSRRENQ</sequence>
<accession>A0A081P1E1</accession>